<dbReference type="PROSITE" id="PS50112">
    <property type="entry name" value="PAS"/>
    <property type="match status" value="1"/>
</dbReference>
<dbReference type="EMBL" id="BMEG01000002">
    <property type="protein sequence ID" value="GGD61849.1"/>
    <property type="molecule type" value="Genomic_DNA"/>
</dbReference>
<evidence type="ECO:0000256" key="6">
    <source>
        <dbReference type="SAM" id="Coils"/>
    </source>
</evidence>
<keyword evidence="3" id="KW-0597">Phosphoprotein</keyword>
<protein>
    <recommendedName>
        <fullName evidence="2">histidine kinase</fullName>
        <ecNumber evidence="2">2.7.13.3</ecNumber>
    </recommendedName>
</protein>
<dbReference type="CDD" id="cd00130">
    <property type="entry name" value="PAS"/>
    <property type="match status" value="2"/>
</dbReference>
<dbReference type="SUPFAM" id="SSF55785">
    <property type="entry name" value="PYP-like sensor domain (PAS domain)"/>
    <property type="match status" value="2"/>
</dbReference>
<proteinExistence type="predicted"/>
<sequence>MPTTNDDALALALLEINPSACAILARDLSVIAGNRHFVERFGEPAPGRVSEEILSLLLKDDPASSRDEWGARVSAVATEALRTMQPAIVVVPASTASTAEHGAAWTLEFRPLPQRTNAAREPAVLLVVKPSGAHPALMDIETALAGYRMLSEAMPIILWTAGPDGLLDHMSSAALRHTAAEQPLLGRSWETLTHPNDREATVQRWAASVQDGTDYVIDHRLRQPDGTYRWMRSLATPLRDSEGALVRWLGATIDVNEPKNIELERLRLESRYRALVTVASTIAYVCDEIGRFVIPQPSWESYTGQPWEKHQGHGWIEMIHEADRALAQAALERAVKTDQPYRADVRLWHAASSTFRRCQVRAAGTRGKDGDIYEWVGMITDVEETLRTAQSLREERERLDLSIEAAEIGTFHCPIPLSRIIWNPKCKEHFWLAPNADVDLELFYQIVHPEDR</sequence>
<dbReference type="Gene3D" id="3.30.450.20">
    <property type="entry name" value="PAS domain"/>
    <property type="match status" value="3"/>
</dbReference>
<dbReference type="InterPro" id="IPR000700">
    <property type="entry name" value="PAS-assoc_C"/>
</dbReference>
<keyword evidence="6" id="KW-0175">Coiled coil</keyword>
<dbReference type="NCBIfam" id="TIGR00229">
    <property type="entry name" value="sensory_box"/>
    <property type="match status" value="2"/>
</dbReference>
<keyword evidence="10" id="KW-1185">Reference proteome</keyword>
<dbReference type="InterPro" id="IPR013655">
    <property type="entry name" value="PAS_fold_3"/>
</dbReference>
<gene>
    <name evidence="9" type="ORF">GCM10010985_14960</name>
</gene>
<name>A0ABQ1RAB9_9BURK</name>
<evidence type="ECO:0000256" key="2">
    <source>
        <dbReference type="ARBA" id="ARBA00012438"/>
    </source>
</evidence>
<keyword evidence="5" id="KW-0418">Kinase</keyword>
<keyword evidence="4" id="KW-0808">Transferase</keyword>
<evidence type="ECO:0000256" key="4">
    <source>
        <dbReference type="ARBA" id="ARBA00022679"/>
    </source>
</evidence>
<feature type="coiled-coil region" evidence="6">
    <location>
        <begin position="382"/>
        <end position="409"/>
    </location>
</feature>
<feature type="domain" description="PAS" evidence="7">
    <location>
        <begin position="268"/>
        <end position="338"/>
    </location>
</feature>
<evidence type="ECO:0000256" key="1">
    <source>
        <dbReference type="ARBA" id="ARBA00000085"/>
    </source>
</evidence>
<dbReference type="InterPro" id="IPR035965">
    <property type="entry name" value="PAS-like_dom_sf"/>
</dbReference>
<feature type="domain" description="PAC" evidence="8">
    <location>
        <begin position="215"/>
        <end position="267"/>
    </location>
</feature>
<dbReference type="PROSITE" id="PS50113">
    <property type="entry name" value="PAC"/>
    <property type="match status" value="1"/>
</dbReference>
<dbReference type="InterPro" id="IPR001610">
    <property type="entry name" value="PAC"/>
</dbReference>
<dbReference type="Proteomes" id="UP000597138">
    <property type="component" value="Unassembled WGS sequence"/>
</dbReference>
<dbReference type="SMART" id="SM00086">
    <property type="entry name" value="PAC"/>
    <property type="match status" value="2"/>
</dbReference>
<dbReference type="SMART" id="SM00091">
    <property type="entry name" value="PAS"/>
    <property type="match status" value="2"/>
</dbReference>
<comment type="caution">
    <text evidence="9">The sequence shown here is derived from an EMBL/GenBank/DDBJ whole genome shotgun (WGS) entry which is preliminary data.</text>
</comment>
<dbReference type="EC" id="2.7.13.3" evidence="2"/>
<dbReference type="PANTHER" id="PTHR43304:SF1">
    <property type="entry name" value="PAC DOMAIN-CONTAINING PROTEIN"/>
    <property type="match status" value="1"/>
</dbReference>
<reference evidence="10" key="1">
    <citation type="journal article" date="2019" name="Int. J. Syst. Evol. Microbiol.">
        <title>The Global Catalogue of Microorganisms (GCM) 10K type strain sequencing project: providing services to taxonomists for standard genome sequencing and annotation.</title>
        <authorList>
            <consortium name="The Broad Institute Genomics Platform"/>
            <consortium name="The Broad Institute Genome Sequencing Center for Infectious Disease"/>
            <person name="Wu L."/>
            <person name="Ma J."/>
        </authorList>
    </citation>
    <scope>NUCLEOTIDE SEQUENCE [LARGE SCALE GENOMIC DNA]</scope>
    <source>
        <strain evidence="10">CGMCC 1.11013</strain>
    </source>
</reference>
<dbReference type="InterPro" id="IPR052162">
    <property type="entry name" value="Sensor_kinase/Photoreceptor"/>
</dbReference>
<organism evidence="9 10">
    <name type="scientific">Caballeronia grimmiae</name>
    <dbReference type="NCBI Taxonomy" id="1071679"/>
    <lineage>
        <taxon>Bacteria</taxon>
        <taxon>Pseudomonadati</taxon>
        <taxon>Pseudomonadota</taxon>
        <taxon>Betaproteobacteria</taxon>
        <taxon>Burkholderiales</taxon>
        <taxon>Burkholderiaceae</taxon>
        <taxon>Caballeronia</taxon>
    </lineage>
</organism>
<comment type="catalytic activity">
    <reaction evidence="1">
        <text>ATP + protein L-histidine = ADP + protein N-phospho-L-histidine.</text>
        <dbReference type="EC" id="2.7.13.3"/>
    </reaction>
</comment>
<dbReference type="Pfam" id="PF08447">
    <property type="entry name" value="PAS_3"/>
    <property type="match status" value="2"/>
</dbReference>
<evidence type="ECO:0000313" key="9">
    <source>
        <dbReference type="EMBL" id="GGD61849.1"/>
    </source>
</evidence>
<dbReference type="RefSeq" id="WP_052005836.1">
    <property type="nucleotide sequence ID" value="NZ_BMEG01000002.1"/>
</dbReference>
<evidence type="ECO:0000256" key="3">
    <source>
        <dbReference type="ARBA" id="ARBA00022553"/>
    </source>
</evidence>
<evidence type="ECO:0000259" key="7">
    <source>
        <dbReference type="PROSITE" id="PS50112"/>
    </source>
</evidence>
<evidence type="ECO:0000259" key="8">
    <source>
        <dbReference type="PROSITE" id="PS50113"/>
    </source>
</evidence>
<evidence type="ECO:0000256" key="5">
    <source>
        <dbReference type="ARBA" id="ARBA00022777"/>
    </source>
</evidence>
<accession>A0ABQ1RAB9</accession>
<evidence type="ECO:0000313" key="10">
    <source>
        <dbReference type="Proteomes" id="UP000597138"/>
    </source>
</evidence>
<dbReference type="InterPro" id="IPR000014">
    <property type="entry name" value="PAS"/>
</dbReference>
<dbReference type="PANTHER" id="PTHR43304">
    <property type="entry name" value="PHYTOCHROME-LIKE PROTEIN CPH1"/>
    <property type="match status" value="1"/>
</dbReference>